<evidence type="ECO:0000256" key="2">
    <source>
        <dbReference type="ARBA" id="ARBA00022676"/>
    </source>
</evidence>
<dbReference type="SUPFAM" id="SSF53448">
    <property type="entry name" value="Nucleotide-diphospho-sugar transferases"/>
    <property type="match status" value="1"/>
</dbReference>
<comment type="caution">
    <text evidence="5">The sequence shown here is derived from an EMBL/GenBank/DDBJ whole genome shotgun (WGS) entry which is preliminary data.</text>
</comment>
<keyword evidence="2" id="KW-0328">Glycosyltransferase</keyword>
<dbReference type="AlphaFoldDB" id="A0A395JG71"/>
<evidence type="ECO:0000259" key="4">
    <source>
        <dbReference type="Pfam" id="PF00535"/>
    </source>
</evidence>
<dbReference type="Pfam" id="PF00535">
    <property type="entry name" value="Glycos_transf_2"/>
    <property type="match status" value="1"/>
</dbReference>
<name>A0A395JG71_9GAMM</name>
<proteinExistence type="inferred from homology"/>
<dbReference type="GO" id="GO:0016757">
    <property type="term" value="F:glycosyltransferase activity"/>
    <property type="evidence" value="ECO:0007669"/>
    <property type="project" value="UniProtKB-KW"/>
</dbReference>
<reference evidence="5 6" key="1">
    <citation type="submission" date="2018-06" db="EMBL/GenBank/DDBJ databases">
        <title>Genomic Encyclopedia of Type Strains, Phase IV (KMG-IV): sequencing the most valuable type-strain genomes for metagenomic binning, comparative biology and taxonomic classification.</title>
        <authorList>
            <person name="Goeker M."/>
        </authorList>
    </citation>
    <scope>NUCLEOTIDE SEQUENCE [LARGE SCALE GENOMIC DNA]</scope>
    <source>
        <strain evidence="5 6">DSM 24032</strain>
    </source>
</reference>
<dbReference type="CDD" id="cd02526">
    <property type="entry name" value="GT2_RfbF_like"/>
    <property type="match status" value="1"/>
</dbReference>
<dbReference type="EMBL" id="QNRT01000007">
    <property type="protein sequence ID" value="RBP48445.1"/>
    <property type="molecule type" value="Genomic_DNA"/>
</dbReference>
<dbReference type="InterPro" id="IPR029044">
    <property type="entry name" value="Nucleotide-diphossugar_trans"/>
</dbReference>
<comment type="similarity">
    <text evidence="1">Belongs to the glycosyltransferase 2 family.</text>
</comment>
<dbReference type="RefSeq" id="WP_113955705.1">
    <property type="nucleotide sequence ID" value="NZ_QNRT01000007.1"/>
</dbReference>
<dbReference type="InterPro" id="IPR001173">
    <property type="entry name" value="Glyco_trans_2-like"/>
</dbReference>
<gene>
    <name evidence="5" type="ORF">DFR28_10747</name>
</gene>
<accession>A0A395JG71</accession>
<feature type="domain" description="Glycosyltransferase 2-like" evidence="4">
    <location>
        <begin position="8"/>
        <end position="175"/>
    </location>
</feature>
<evidence type="ECO:0000313" key="5">
    <source>
        <dbReference type="EMBL" id="RBP48445.1"/>
    </source>
</evidence>
<evidence type="ECO:0000256" key="3">
    <source>
        <dbReference type="ARBA" id="ARBA00022679"/>
    </source>
</evidence>
<protein>
    <submittedName>
        <fullName evidence="5">Rhamnosyltransferase</fullName>
    </submittedName>
</protein>
<dbReference type="OrthoDB" id="9771846at2"/>
<dbReference type="InterPro" id="IPR006446">
    <property type="entry name" value="RhaTrfase"/>
</dbReference>
<dbReference type="Gene3D" id="3.90.550.10">
    <property type="entry name" value="Spore Coat Polysaccharide Biosynthesis Protein SpsA, Chain A"/>
    <property type="match status" value="1"/>
</dbReference>
<dbReference type="InParanoid" id="A0A395JG71"/>
<dbReference type="NCBIfam" id="TIGR01556">
    <property type="entry name" value="rhamnosyltran"/>
    <property type="match status" value="1"/>
</dbReference>
<keyword evidence="6" id="KW-1185">Reference proteome</keyword>
<organism evidence="5 6">
    <name type="scientific">Arenicella xantha</name>
    <dbReference type="NCBI Taxonomy" id="644221"/>
    <lineage>
        <taxon>Bacteria</taxon>
        <taxon>Pseudomonadati</taxon>
        <taxon>Pseudomonadota</taxon>
        <taxon>Gammaproteobacteria</taxon>
        <taxon>Arenicellales</taxon>
        <taxon>Arenicellaceae</taxon>
        <taxon>Arenicella</taxon>
    </lineage>
</organism>
<keyword evidence="3 5" id="KW-0808">Transferase</keyword>
<dbReference type="PANTHER" id="PTHR43179:SF12">
    <property type="entry name" value="GALACTOFURANOSYLTRANSFERASE GLFT2"/>
    <property type="match status" value="1"/>
</dbReference>
<sequence>MSKKVLAIVVTYNPELPSLRLTLAALLKQDCGVLVVDNGSTNGAEIGQLCEQLETVVFAPQRDNLGVGAAHNAGIAYAQQNAYPYVLIMDQDSVPLTGMVAALVAAHEQQSKSHPVSAVGVSYLNADTGSESFFVRFGKLKFARRYCNERDQLGCLEADFLISSGSLIRTDTIEHIGTMDESLFIDHVDTEWFLRAKNRGYRAFGVCDALMQHGLGEQTHRVAIGGRQRNVPQHKPFRYYYIMRNSVLLYRRGYCSNWWKWNDIQRLGMIFIMFGLVKAPRRANLSMMLRGVWHGLRGVTGPMPNA</sequence>
<evidence type="ECO:0000313" key="6">
    <source>
        <dbReference type="Proteomes" id="UP000253083"/>
    </source>
</evidence>
<evidence type="ECO:0000256" key="1">
    <source>
        <dbReference type="ARBA" id="ARBA00006739"/>
    </source>
</evidence>
<dbReference type="PANTHER" id="PTHR43179">
    <property type="entry name" value="RHAMNOSYLTRANSFERASE WBBL"/>
    <property type="match status" value="1"/>
</dbReference>
<dbReference type="Proteomes" id="UP000253083">
    <property type="component" value="Unassembled WGS sequence"/>
</dbReference>